<protein>
    <submittedName>
        <fullName evidence="2">Uncharacterized protein</fullName>
    </submittedName>
</protein>
<dbReference type="EMBL" id="RRYP01005340">
    <property type="protein sequence ID" value="TNV82126.1"/>
    <property type="molecule type" value="Genomic_DNA"/>
</dbReference>
<dbReference type="Proteomes" id="UP000785679">
    <property type="component" value="Unassembled WGS sequence"/>
</dbReference>
<proteinExistence type="predicted"/>
<name>A0A8J8NUR4_HALGN</name>
<evidence type="ECO:0000313" key="3">
    <source>
        <dbReference type="Proteomes" id="UP000785679"/>
    </source>
</evidence>
<keyword evidence="3" id="KW-1185">Reference proteome</keyword>
<evidence type="ECO:0000256" key="1">
    <source>
        <dbReference type="SAM" id="MobiDB-lite"/>
    </source>
</evidence>
<feature type="region of interest" description="Disordered" evidence="1">
    <location>
        <begin position="86"/>
        <end position="148"/>
    </location>
</feature>
<reference evidence="2" key="1">
    <citation type="submission" date="2019-06" db="EMBL/GenBank/DDBJ databases">
        <authorList>
            <person name="Zheng W."/>
        </authorList>
    </citation>
    <scope>NUCLEOTIDE SEQUENCE</scope>
    <source>
        <strain evidence="2">QDHG01</strain>
    </source>
</reference>
<evidence type="ECO:0000313" key="2">
    <source>
        <dbReference type="EMBL" id="TNV82126.1"/>
    </source>
</evidence>
<sequence>MKSQLSLISQLQDLIRFWINRDVLFNINGEQIVKQDIDGCFNIYPKSFSQVQLKAFLHNITPKPQNPKTPKPHSIQQIKIQIDKYTQNQNEQAQVGRSRRQAGATDHVISHWQDAHGYPENAPAPHDVQQPLSKERGQDRYASIQRSL</sequence>
<accession>A0A8J8NUR4</accession>
<feature type="compositionally biased region" description="Polar residues" evidence="1">
    <location>
        <begin position="86"/>
        <end position="95"/>
    </location>
</feature>
<organism evidence="2 3">
    <name type="scientific">Halteria grandinella</name>
    <dbReference type="NCBI Taxonomy" id="5974"/>
    <lineage>
        <taxon>Eukaryota</taxon>
        <taxon>Sar</taxon>
        <taxon>Alveolata</taxon>
        <taxon>Ciliophora</taxon>
        <taxon>Intramacronucleata</taxon>
        <taxon>Spirotrichea</taxon>
        <taxon>Stichotrichia</taxon>
        <taxon>Sporadotrichida</taxon>
        <taxon>Halteriidae</taxon>
        <taxon>Halteria</taxon>
    </lineage>
</organism>
<dbReference type="AlphaFoldDB" id="A0A8J8NUR4"/>
<gene>
    <name evidence="2" type="ORF">FGO68_gene1364</name>
</gene>
<comment type="caution">
    <text evidence="2">The sequence shown here is derived from an EMBL/GenBank/DDBJ whole genome shotgun (WGS) entry which is preliminary data.</text>
</comment>